<evidence type="ECO:0000313" key="2">
    <source>
        <dbReference type="Proteomes" id="UP001464387"/>
    </source>
</evidence>
<name>A0ABV1YJB8_9HYPH</name>
<organism evidence="1 2">
    <name type="scientific">Mesorhizobium opportunistum</name>
    <dbReference type="NCBI Taxonomy" id="593909"/>
    <lineage>
        <taxon>Bacteria</taxon>
        <taxon>Pseudomonadati</taxon>
        <taxon>Pseudomonadota</taxon>
        <taxon>Alphaproteobacteria</taxon>
        <taxon>Hyphomicrobiales</taxon>
        <taxon>Phyllobacteriaceae</taxon>
        <taxon>Mesorhizobium</taxon>
    </lineage>
</organism>
<reference evidence="1 2" key="1">
    <citation type="journal article" date="2024" name="Proc. Natl. Acad. Sci. U.S.A.">
        <title>The evolutionary genomics of adaptation to stress in wild rhizobium bacteria.</title>
        <authorList>
            <person name="Kehlet-Delgado H."/>
            <person name="Montoya A.P."/>
            <person name="Jensen K.T."/>
            <person name="Wendlandt C.E."/>
            <person name="Dexheimer C."/>
            <person name="Roberts M."/>
            <person name="Torres Martinez L."/>
            <person name="Friesen M.L."/>
            <person name="Griffitts J.S."/>
            <person name="Porter S.S."/>
        </authorList>
    </citation>
    <scope>NUCLEOTIDE SEQUENCE [LARGE SCALE GENOMIC DNA]</scope>
    <source>
        <strain evidence="1 2">M0729</strain>
    </source>
</reference>
<gene>
    <name evidence="1" type="ORF">NKI33_19925</name>
</gene>
<dbReference type="Proteomes" id="UP001464387">
    <property type="component" value="Unassembled WGS sequence"/>
</dbReference>
<proteinExistence type="predicted"/>
<sequence>MSNVLVKPKTDLPAVTLPDVTPLSSPMLAQLTAALGVPRNVLAEDDQIAHAWSQLPRLIKKIPPHLRDERIVKMCVAVASGLFDAAINYVWNAAVVELRDKVRRFGINVVPQILDDKSFDEDTLLDLKDAELLDLCRKLNLIGDDDFFFLDQCRATRNSFSIAHPAAGTVDEDEFLSFLSRCQKHALSSAHNPKGVDTKSLLAALKATKFKKDQRQEWERRIQETFEAQRELIFVMLHGIYCDPASGEEARLNAIAICESFSNDLSPRTRSALVDRHQDYKAKGDEARQKASLQFFETLGQLSLLSEAEVHSIFTSASRKLLSVHNGWDNFHNEPPFADRLLKLSRKNRVPETAQATFVEVVVTAATGNSYGVSNAASPSYNEMVKSFSPNEVKLMLDLPKASTLVASRINSNRGCEKRFRSLIALVDAKTVPTASKSLYLKWVPKP</sequence>
<dbReference type="RefSeq" id="WP_352657304.1">
    <property type="nucleotide sequence ID" value="NZ_JAMYMY010000006.1"/>
</dbReference>
<comment type="caution">
    <text evidence="1">The sequence shown here is derived from an EMBL/GenBank/DDBJ whole genome shotgun (WGS) entry which is preliminary data.</text>
</comment>
<keyword evidence="2" id="KW-1185">Reference proteome</keyword>
<protein>
    <submittedName>
        <fullName evidence="1">Uncharacterized protein</fullName>
    </submittedName>
</protein>
<accession>A0ABV1YJB8</accession>
<evidence type="ECO:0000313" key="1">
    <source>
        <dbReference type="EMBL" id="MER8935230.1"/>
    </source>
</evidence>
<dbReference type="EMBL" id="JAMYPJ010000029">
    <property type="protein sequence ID" value="MER8935230.1"/>
    <property type="molecule type" value="Genomic_DNA"/>
</dbReference>